<accession>A0A3P8BPM4</accession>
<reference evidence="3" key="2">
    <citation type="submission" date="2019-09" db="UniProtKB">
        <authorList>
            <consortium name="WormBaseParasite"/>
        </authorList>
    </citation>
    <scope>IDENTIFICATION</scope>
</reference>
<accession>A0A183G5S8</accession>
<evidence type="ECO:0000313" key="2">
    <source>
        <dbReference type="Proteomes" id="UP000050761"/>
    </source>
</evidence>
<evidence type="ECO:0000313" key="3">
    <source>
        <dbReference type="WBParaSite" id="HPBE_0001701001-mRNA-1"/>
    </source>
</evidence>
<keyword evidence="2" id="KW-1185">Reference proteome</keyword>
<reference evidence="1 2" key="1">
    <citation type="submission" date="2018-11" db="EMBL/GenBank/DDBJ databases">
        <authorList>
            <consortium name="Pathogen Informatics"/>
        </authorList>
    </citation>
    <scope>NUCLEOTIDE SEQUENCE [LARGE SCALE GENOMIC DNA]</scope>
</reference>
<name>A0A183G5S8_HELPZ</name>
<dbReference type="EMBL" id="UZAH01029744">
    <property type="protein sequence ID" value="VDP07674.1"/>
    <property type="molecule type" value="Genomic_DNA"/>
</dbReference>
<dbReference type="OrthoDB" id="410381at2759"/>
<dbReference type="AlphaFoldDB" id="A0A183G5S8"/>
<gene>
    <name evidence="1" type="ORF">HPBE_LOCUS17009</name>
</gene>
<dbReference type="Proteomes" id="UP000050761">
    <property type="component" value="Unassembled WGS sequence"/>
</dbReference>
<protein>
    <submittedName>
        <fullName evidence="3">Reverse transcriptase domain-containing protein</fullName>
    </submittedName>
</protein>
<sequence>MLLLVVVMNANTRDLQKPVPGTLLYADDVMLPYEGKGKLERQVQAWCDHFAMFGLILNVKETKYND</sequence>
<evidence type="ECO:0000313" key="1">
    <source>
        <dbReference type="EMBL" id="VDP07674.1"/>
    </source>
</evidence>
<dbReference type="WBParaSite" id="HPBE_0001701001-mRNA-1">
    <property type="protein sequence ID" value="HPBE_0001701001-mRNA-1"/>
    <property type="gene ID" value="HPBE_0001701001"/>
</dbReference>
<proteinExistence type="predicted"/>
<organism evidence="2 3">
    <name type="scientific">Heligmosomoides polygyrus</name>
    <name type="common">Parasitic roundworm</name>
    <dbReference type="NCBI Taxonomy" id="6339"/>
    <lineage>
        <taxon>Eukaryota</taxon>
        <taxon>Metazoa</taxon>
        <taxon>Ecdysozoa</taxon>
        <taxon>Nematoda</taxon>
        <taxon>Chromadorea</taxon>
        <taxon>Rhabditida</taxon>
        <taxon>Rhabditina</taxon>
        <taxon>Rhabditomorpha</taxon>
        <taxon>Strongyloidea</taxon>
        <taxon>Heligmosomidae</taxon>
        <taxon>Heligmosomoides</taxon>
    </lineage>
</organism>